<reference evidence="1" key="1">
    <citation type="submission" date="2024-09" db="EMBL/GenBank/DDBJ databases">
        <title>Black Yeasts Isolated from many extreme environments.</title>
        <authorList>
            <person name="Coleine C."/>
            <person name="Stajich J.E."/>
            <person name="Selbmann L."/>
        </authorList>
    </citation>
    <scope>NUCLEOTIDE SEQUENCE</scope>
    <source>
        <strain evidence="1">CCFEE 5737</strain>
    </source>
</reference>
<dbReference type="EMBL" id="JAWDJW010000993">
    <property type="protein sequence ID" value="KAK3079659.1"/>
    <property type="molecule type" value="Genomic_DNA"/>
</dbReference>
<proteinExistence type="predicted"/>
<name>A0ACC3DSG9_9PEZI</name>
<dbReference type="Proteomes" id="UP001186974">
    <property type="component" value="Unassembled WGS sequence"/>
</dbReference>
<comment type="caution">
    <text evidence="1">The sequence shown here is derived from an EMBL/GenBank/DDBJ whole genome shotgun (WGS) entry which is preliminary data.</text>
</comment>
<protein>
    <submittedName>
        <fullName evidence="1">Uncharacterized protein</fullName>
    </submittedName>
</protein>
<keyword evidence="2" id="KW-1185">Reference proteome</keyword>
<evidence type="ECO:0000313" key="1">
    <source>
        <dbReference type="EMBL" id="KAK3079659.1"/>
    </source>
</evidence>
<gene>
    <name evidence="1" type="ORF">LTS18_004202</name>
</gene>
<accession>A0ACC3DSG9</accession>
<organism evidence="1 2">
    <name type="scientific">Coniosporium uncinatum</name>
    <dbReference type="NCBI Taxonomy" id="93489"/>
    <lineage>
        <taxon>Eukaryota</taxon>
        <taxon>Fungi</taxon>
        <taxon>Dikarya</taxon>
        <taxon>Ascomycota</taxon>
        <taxon>Pezizomycotina</taxon>
        <taxon>Dothideomycetes</taxon>
        <taxon>Dothideomycetes incertae sedis</taxon>
        <taxon>Coniosporium</taxon>
    </lineage>
</organism>
<sequence>MTGTERSSEELAAVPRHVARLERERWAWQAEEERSRGPPDSSPSMRFTASGPALRVEGRQEEDRVGERAIVELGLDDGGYDRLVKEAGREEVGRDEQRAVKEGHLRGIKKKRASD</sequence>
<evidence type="ECO:0000313" key="2">
    <source>
        <dbReference type="Proteomes" id="UP001186974"/>
    </source>
</evidence>